<evidence type="ECO:0000313" key="3">
    <source>
        <dbReference type="EMBL" id="PRP82249.1"/>
    </source>
</evidence>
<organism evidence="3 4">
    <name type="scientific">Planoprotostelium fungivorum</name>
    <dbReference type="NCBI Taxonomy" id="1890364"/>
    <lineage>
        <taxon>Eukaryota</taxon>
        <taxon>Amoebozoa</taxon>
        <taxon>Evosea</taxon>
        <taxon>Variosea</taxon>
        <taxon>Cavosteliida</taxon>
        <taxon>Cavosteliaceae</taxon>
        <taxon>Planoprotostelium</taxon>
    </lineage>
</organism>
<feature type="domain" description="Rho-GAP" evidence="2">
    <location>
        <begin position="141"/>
        <end position="339"/>
    </location>
</feature>
<accession>A0A2P6NE71</accession>
<evidence type="ECO:0000259" key="2">
    <source>
        <dbReference type="PROSITE" id="PS50238"/>
    </source>
</evidence>
<dbReference type="GO" id="GO:0005737">
    <property type="term" value="C:cytoplasm"/>
    <property type="evidence" value="ECO:0007669"/>
    <property type="project" value="TreeGrafter"/>
</dbReference>
<dbReference type="Pfam" id="PF00620">
    <property type="entry name" value="RhoGAP"/>
    <property type="match status" value="1"/>
</dbReference>
<dbReference type="Gene3D" id="2.130.10.10">
    <property type="entry name" value="YVTN repeat-like/Quinoprotein amine dehydrogenase"/>
    <property type="match status" value="1"/>
</dbReference>
<dbReference type="GO" id="GO:0007264">
    <property type="term" value="P:small GTPase-mediated signal transduction"/>
    <property type="evidence" value="ECO:0007669"/>
    <property type="project" value="TreeGrafter"/>
</dbReference>
<feature type="region of interest" description="Disordered" evidence="1">
    <location>
        <begin position="78"/>
        <end position="128"/>
    </location>
</feature>
<dbReference type="CDD" id="cd00159">
    <property type="entry name" value="RhoGAP"/>
    <property type="match status" value="1"/>
</dbReference>
<dbReference type="EMBL" id="MDYQ01000107">
    <property type="protein sequence ID" value="PRP82249.1"/>
    <property type="molecule type" value="Genomic_DNA"/>
</dbReference>
<dbReference type="SMART" id="SM00324">
    <property type="entry name" value="RhoGAP"/>
    <property type="match status" value="1"/>
</dbReference>
<comment type="caution">
    <text evidence="3">The sequence shown here is derived from an EMBL/GenBank/DDBJ whole genome shotgun (WGS) entry which is preliminary data.</text>
</comment>
<protein>
    <recommendedName>
        <fullName evidence="2">Rho-GAP domain-containing protein</fullName>
    </recommendedName>
</protein>
<dbReference type="STRING" id="1890364.A0A2P6NE71"/>
<gene>
    <name evidence="3" type="ORF">PROFUN_06261</name>
</gene>
<dbReference type="InterPro" id="IPR000198">
    <property type="entry name" value="RhoGAP_dom"/>
</dbReference>
<dbReference type="InterPro" id="IPR011050">
    <property type="entry name" value="Pectin_lyase_fold/virulence"/>
</dbReference>
<dbReference type="GO" id="GO:0005096">
    <property type="term" value="F:GTPase activator activity"/>
    <property type="evidence" value="ECO:0007669"/>
    <property type="project" value="TreeGrafter"/>
</dbReference>
<evidence type="ECO:0000313" key="4">
    <source>
        <dbReference type="Proteomes" id="UP000241769"/>
    </source>
</evidence>
<feature type="region of interest" description="Disordered" evidence="1">
    <location>
        <begin position="1"/>
        <end position="25"/>
    </location>
</feature>
<dbReference type="InterPro" id="IPR015943">
    <property type="entry name" value="WD40/YVTN_repeat-like_dom_sf"/>
</dbReference>
<keyword evidence="4" id="KW-1185">Reference proteome</keyword>
<dbReference type="InterPro" id="IPR008936">
    <property type="entry name" value="Rho_GTPase_activation_prot"/>
</dbReference>
<dbReference type="InterPro" id="IPR036322">
    <property type="entry name" value="WD40_repeat_dom_sf"/>
</dbReference>
<proteinExistence type="predicted"/>
<dbReference type="AlphaFoldDB" id="A0A2P6NE71"/>
<dbReference type="Gene3D" id="1.10.555.10">
    <property type="entry name" value="Rho GTPase activation protein"/>
    <property type="match status" value="1"/>
</dbReference>
<dbReference type="PROSITE" id="PS50238">
    <property type="entry name" value="RHOGAP"/>
    <property type="match status" value="1"/>
</dbReference>
<feature type="compositionally biased region" description="Polar residues" evidence="1">
    <location>
        <begin position="116"/>
        <end position="126"/>
    </location>
</feature>
<dbReference type="PANTHER" id="PTHR45808:SF2">
    <property type="entry name" value="RHO GTPASE-ACTIVATING PROTEIN 68F"/>
    <property type="match status" value="1"/>
</dbReference>
<dbReference type="InParanoid" id="A0A2P6NE71"/>
<name>A0A2P6NE71_9EUKA</name>
<dbReference type="Proteomes" id="UP000241769">
    <property type="component" value="Unassembled WGS sequence"/>
</dbReference>
<evidence type="ECO:0000256" key="1">
    <source>
        <dbReference type="SAM" id="MobiDB-lite"/>
    </source>
</evidence>
<sequence>MSRGNRTGTERPSGDGIEPSLQEAMNKPIPIEAYLERKYPQGANTKVKIIVTTKDRSYEYEASGASQAMQKRIGTFFKESRKNEKKKVSGESELPKADATTVTSNSTLREPARPRSPSTNMMSVSGASVVARSDDRRIFGRPLEAVMANVRKTKRNMIPKFLEDIIKHIILRGLNTEGIFRNSAEKVTIDSYKKLIDSGEPVIRAAHSSIIDLTVATGLIKTFLRELPEPIVTEDALPKFMVAGAIENQEERSIALQRLIGVLNEPNARVLQSVMCLMWNISQNEAINGMGVTALAAELGPVVFRYNPGYYPPNEMTREQQSAVYSATTTMIAKFHAIFSGLQARDLLAGGILWTGRRIIASQKSIHAMAPVKFTNSVSPHVITASITTLKIWDSQNIVPLYHIENGPSEQFGPIHSILVPKYNPPLSRGISRIVTSSSTKVDTSEVWVGSTKAIRVWSAQTQELKFSVEQEYSNMTFVRQMDGRHEIWAVKLQGDVIHRYDYQSYATIGTVNVPSGNLFVLFCATNGDVYGGTYNGCVLIWDTNGNLMKEIPGYHNWRITCFTETEDHVLSGGDDAIICQWDKQRRSFVSKIGPGVGKIRYLTYFDSLVWVCGWETFLKVYSKDFARHTATENYHVDSLSSLAFVNNKQRSQWQAWTGSYDGALCVWALAENSFVSTVNSSGTCENALLSSDCQSNASHKSINLKHFVMSALEWLRRWSLGVFRSRNTERLPISRYRLTSPQAYFQKGKMRATCFFLLLALGVHAAVQSDLVKYDSKGRLAYTKNSQGDRIMDYSSVGYRGGQALPDPSVIPTKVSVNPSGGDDTATIQGAIDRVAGFALDANGFRGAVYLRPGTYHISTLTLSTSGIILRGAGLDSARGTIVQTKSDVMPIQIYGSTSAQLGTKKYYLSKTYVPFGGNTLPMQSTAGLKIGDSVYIYSTITAKFIHLLGMDQMVRDGAAQRWIPAGQSVKTDRVIVAVTNNSITLDAGFPDSIRPELFDSDNDLPYVVTYTWDRLQNVGVENMIAIHPATTESNTDGFIDIDKAYNCWVRNLILQDYGTGVVTTQGDTKMITIQSLNIRYTYTDNDIAAPPQILSMLGTQILHRDSNITGGGKLWPMSSGGPSARGPTVHYNVNIVGGSGAQVVPHMRWSTGILYDNIVNPQGSVSISYRGIMGSGHGWTMGWGVIWNCEAATLCAQNPNNMYNSTDPVLYHDWLVGGKGTNSPGYQSTELIGTYDHVGTMVSPDSLYIAQLNDRR</sequence>
<dbReference type="SUPFAM" id="SSF51126">
    <property type="entry name" value="Pectin lyase-like"/>
    <property type="match status" value="1"/>
</dbReference>
<feature type="compositionally biased region" description="Basic and acidic residues" evidence="1">
    <location>
        <begin position="78"/>
        <end position="96"/>
    </location>
</feature>
<dbReference type="PANTHER" id="PTHR45808">
    <property type="entry name" value="RHO GTPASE-ACTIVATING PROTEIN 68F"/>
    <property type="match status" value="1"/>
</dbReference>
<dbReference type="SUPFAM" id="SSF48350">
    <property type="entry name" value="GTPase activation domain, GAP"/>
    <property type="match status" value="1"/>
</dbReference>
<dbReference type="SUPFAM" id="SSF50978">
    <property type="entry name" value="WD40 repeat-like"/>
    <property type="match status" value="1"/>
</dbReference>
<reference evidence="3 4" key="1">
    <citation type="journal article" date="2018" name="Genome Biol. Evol.">
        <title>Multiple Roots of Fruiting Body Formation in Amoebozoa.</title>
        <authorList>
            <person name="Hillmann F."/>
            <person name="Forbes G."/>
            <person name="Novohradska S."/>
            <person name="Ferling I."/>
            <person name="Riege K."/>
            <person name="Groth M."/>
            <person name="Westermann M."/>
            <person name="Marz M."/>
            <person name="Spaller T."/>
            <person name="Winckler T."/>
            <person name="Schaap P."/>
            <person name="Glockner G."/>
        </authorList>
    </citation>
    <scope>NUCLEOTIDE SEQUENCE [LARGE SCALE GENOMIC DNA]</scope>
    <source>
        <strain evidence="3 4">Jena</strain>
    </source>
</reference>
<dbReference type="OrthoDB" id="509690at2759"/>